<dbReference type="Pfam" id="PF13391">
    <property type="entry name" value="HNH_2"/>
    <property type="match status" value="1"/>
</dbReference>
<protein>
    <recommendedName>
        <fullName evidence="1">HNH nuclease domain-containing protein</fullName>
    </recommendedName>
</protein>
<gene>
    <name evidence="2" type="ORF">EV421DRAFT_2033135</name>
</gene>
<organism evidence="2 3">
    <name type="scientific">Armillaria borealis</name>
    <dbReference type="NCBI Taxonomy" id="47425"/>
    <lineage>
        <taxon>Eukaryota</taxon>
        <taxon>Fungi</taxon>
        <taxon>Dikarya</taxon>
        <taxon>Basidiomycota</taxon>
        <taxon>Agaricomycotina</taxon>
        <taxon>Agaricomycetes</taxon>
        <taxon>Agaricomycetidae</taxon>
        <taxon>Agaricales</taxon>
        <taxon>Marasmiineae</taxon>
        <taxon>Physalacriaceae</taxon>
        <taxon>Armillaria</taxon>
    </lineage>
</organism>
<comment type="caution">
    <text evidence="2">The sequence shown here is derived from an EMBL/GenBank/DDBJ whole genome shotgun (WGS) entry which is preliminary data.</text>
</comment>
<dbReference type="InterPro" id="IPR003615">
    <property type="entry name" value="HNH_nuc"/>
</dbReference>
<name>A0AA39MVU4_9AGAR</name>
<proteinExistence type="predicted"/>
<evidence type="ECO:0000313" key="3">
    <source>
        <dbReference type="Proteomes" id="UP001175226"/>
    </source>
</evidence>
<evidence type="ECO:0000259" key="1">
    <source>
        <dbReference type="Pfam" id="PF13391"/>
    </source>
</evidence>
<accession>A0AA39MVU4</accession>
<dbReference type="Proteomes" id="UP001175226">
    <property type="component" value="Unassembled WGS sequence"/>
</dbReference>
<sequence>MNDEDICTEFQTELWSTLSDVFRKSVTEKIEGGTPTFTLVALAERNIACLEKGFASGTIERDIYRLSTVHEDIRPEAVLGAMLAHATDDDTCTAPRRYVACSIVTAAAQDEQLIELANVWVRYLFWPFKANGCCYRDPSINETRMSASRSHFEDALRKRDGNRCVVTRVPDFSEKSAHVGTVTKPAHILKKVGITGKRGEKLSSEHATWDILRRFAALSEEEVAELDANIDSIRNGLTLNICLHSFFDSFYWTLRPDAIYLDRYHSEPLLATPSVLYQRRIGVVTFEDHAAELRPNRKLIQFHYSLSKVLHASAILPRGLYARKTRLLERGRLAFILDRRENAPTNEHGRK</sequence>
<keyword evidence="3" id="KW-1185">Reference proteome</keyword>
<evidence type="ECO:0000313" key="2">
    <source>
        <dbReference type="EMBL" id="KAK0448083.1"/>
    </source>
</evidence>
<feature type="domain" description="HNH nuclease" evidence="1">
    <location>
        <begin position="164"/>
        <end position="254"/>
    </location>
</feature>
<dbReference type="AlphaFoldDB" id="A0AA39MVU4"/>
<dbReference type="EMBL" id="JAUEPT010000010">
    <property type="protein sequence ID" value="KAK0448083.1"/>
    <property type="molecule type" value="Genomic_DNA"/>
</dbReference>
<reference evidence="2" key="1">
    <citation type="submission" date="2023-06" db="EMBL/GenBank/DDBJ databases">
        <authorList>
            <consortium name="Lawrence Berkeley National Laboratory"/>
            <person name="Ahrendt S."/>
            <person name="Sahu N."/>
            <person name="Indic B."/>
            <person name="Wong-Bajracharya J."/>
            <person name="Merenyi Z."/>
            <person name="Ke H.-M."/>
            <person name="Monk M."/>
            <person name="Kocsube S."/>
            <person name="Drula E."/>
            <person name="Lipzen A."/>
            <person name="Balint B."/>
            <person name="Henrissat B."/>
            <person name="Andreopoulos B."/>
            <person name="Martin F.M."/>
            <person name="Harder C.B."/>
            <person name="Rigling D."/>
            <person name="Ford K.L."/>
            <person name="Foster G.D."/>
            <person name="Pangilinan J."/>
            <person name="Papanicolaou A."/>
            <person name="Barry K."/>
            <person name="LaButti K."/>
            <person name="Viragh M."/>
            <person name="Koriabine M."/>
            <person name="Yan M."/>
            <person name="Riley R."/>
            <person name="Champramary S."/>
            <person name="Plett K.L."/>
            <person name="Tsai I.J."/>
            <person name="Slot J."/>
            <person name="Sipos G."/>
            <person name="Plett J."/>
            <person name="Nagy L.G."/>
            <person name="Grigoriev I.V."/>
        </authorList>
    </citation>
    <scope>NUCLEOTIDE SEQUENCE</scope>
    <source>
        <strain evidence="2">FPL87.14</strain>
    </source>
</reference>